<dbReference type="PANTHER" id="PTHR33116">
    <property type="entry name" value="REVERSE TRANSCRIPTASE ZINC-BINDING DOMAIN-CONTAINING PROTEIN-RELATED-RELATED"/>
    <property type="match status" value="1"/>
</dbReference>
<protein>
    <recommendedName>
        <fullName evidence="3">Reverse transcriptase domain-containing protein</fullName>
    </recommendedName>
</protein>
<evidence type="ECO:0000313" key="2">
    <source>
        <dbReference type="Proteomes" id="UP000596660"/>
    </source>
</evidence>
<reference evidence="1" key="2">
    <citation type="submission" date="2021-03" db="UniProtKB">
        <authorList>
            <consortium name="EnsemblPlants"/>
        </authorList>
    </citation>
    <scope>IDENTIFICATION</scope>
</reference>
<evidence type="ECO:0008006" key="3">
    <source>
        <dbReference type="Google" id="ProtNLM"/>
    </source>
</evidence>
<dbReference type="EnsemblPlants" id="AUR62038827-RA">
    <property type="protein sequence ID" value="AUR62038827-RA:cds"/>
    <property type="gene ID" value="AUR62038827"/>
</dbReference>
<name>A0A803N1J3_CHEQI</name>
<accession>A0A803N1J3</accession>
<dbReference type="AlphaFoldDB" id="A0A803N1J3"/>
<dbReference type="PANTHER" id="PTHR33116:SF84">
    <property type="entry name" value="RNA-DIRECTED DNA POLYMERASE"/>
    <property type="match status" value="1"/>
</dbReference>
<dbReference type="Gramene" id="AUR62038827-RA">
    <property type="protein sequence ID" value="AUR62038827-RA:cds"/>
    <property type="gene ID" value="AUR62038827"/>
</dbReference>
<evidence type="ECO:0000313" key="1">
    <source>
        <dbReference type="EnsemblPlants" id="AUR62038827-RA:cds"/>
    </source>
</evidence>
<reference evidence="1" key="1">
    <citation type="journal article" date="2017" name="Nature">
        <title>The genome of Chenopodium quinoa.</title>
        <authorList>
            <person name="Jarvis D.E."/>
            <person name="Ho Y.S."/>
            <person name="Lightfoot D.J."/>
            <person name="Schmoeckel S.M."/>
            <person name="Li B."/>
            <person name="Borm T.J.A."/>
            <person name="Ohyanagi H."/>
            <person name="Mineta K."/>
            <person name="Michell C.T."/>
            <person name="Saber N."/>
            <person name="Kharbatia N.M."/>
            <person name="Rupper R.R."/>
            <person name="Sharp A.R."/>
            <person name="Dally N."/>
            <person name="Boughton B.A."/>
            <person name="Woo Y.H."/>
            <person name="Gao G."/>
            <person name="Schijlen E.G.W.M."/>
            <person name="Guo X."/>
            <person name="Momin A.A."/>
            <person name="Negrao S."/>
            <person name="Al-Babili S."/>
            <person name="Gehring C."/>
            <person name="Roessner U."/>
            <person name="Jung C."/>
            <person name="Murphy K."/>
            <person name="Arold S.T."/>
            <person name="Gojobori T."/>
            <person name="van der Linden C.G."/>
            <person name="van Loo E.N."/>
            <person name="Jellen E.N."/>
            <person name="Maughan P.J."/>
            <person name="Tester M."/>
        </authorList>
    </citation>
    <scope>NUCLEOTIDE SEQUENCE [LARGE SCALE GENOMIC DNA]</scope>
    <source>
        <strain evidence="1">cv. PI 614886</strain>
    </source>
</reference>
<organism evidence="1 2">
    <name type="scientific">Chenopodium quinoa</name>
    <name type="common">Quinoa</name>
    <dbReference type="NCBI Taxonomy" id="63459"/>
    <lineage>
        <taxon>Eukaryota</taxon>
        <taxon>Viridiplantae</taxon>
        <taxon>Streptophyta</taxon>
        <taxon>Embryophyta</taxon>
        <taxon>Tracheophyta</taxon>
        <taxon>Spermatophyta</taxon>
        <taxon>Magnoliopsida</taxon>
        <taxon>eudicotyledons</taxon>
        <taxon>Gunneridae</taxon>
        <taxon>Pentapetalae</taxon>
        <taxon>Caryophyllales</taxon>
        <taxon>Chenopodiaceae</taxon>
        <taxon>Chenopodioideae</taxon>
        <taxon>Atripliceae</taxon>
        <taxon>Chenopodium</taxon>
    </lineage>
</organism>
<keyword evidence="2" id="KW-1185">Reference proteome</keyword>
<dbReference type="Proteomes" id="UP000596660">
    <property type="component" value="Unplaced"/>
</dbReference>
<sequence>MIFHRSLKKRQLQNRIYTIQNMQGENSNDIPKAFLDYYEYLLGASTVERMPVNEHIVQQDLMKAYDTMEWNFLEEMMNALQFPGHFIKLITVCVRSPRRIQVCKNDDERFLSLFKFYWVKSSAEKTFVYCAGIDNGVSEQIQDMTGFKKGRLPFKYLGVPICSKRLSAVDCEHLIDRMSTRIKVWSSRHLSFAARRTLDICKLKIEGGLGIKDAETWNKAALGKHVWAVAQNKENLRVRWVNAVYIKGKNWSDY</sequence>
<proteinExistence type="predicted"/>